<comment type="caution">
    <text evidence="1">The sequence shown here is derived from an EMBL/GenBank/DDBJ whole genome shotgun (WGS) entry which is preliminary data.</text>
</comment>
<name>A0ACC3NFH7_9PEZI</name>
<gene>
    <name evidence="1" type="primary">RLR1_1</name>
    <name evidence="1" type="ORF">LTR37_007142</name>
</gene>
<dbReference type="EMBL" id="JAUTXU010000049">
    <property type="protein sequence ID" value="KAK3715414.1"/>
    <property type="molecule type" value="Genomic_DNA"/>
</dbReference>
<evidence type="ECO:0000313" key="1">
    <source>
        <dbReference type="EMBL" id="KAK3715414.1"/>
    </source>
</evidence>
<organism evidence="1 2">
    <name type="scientific">Vermiconidia calcicola</name>
    <dbReference type="NCBI Taxonomy" id="1690605"/>
    <lineage>
        <taxon>Eukaryota</taxon>
        <taxon>Fungi</taxon>
        <taxon>Dikarya</taxon>
        <taxon>Ascomycota</taxon>
        <taxon>Pezizomycotina</taxon>
        <taxon>Dothideomycetes</taxon>
        <taxon>Dothideomycetidae</taxon>
        <taxon>Mycosphaerellales</taxon>
        <taxon>Extremaceae</taxon>
        <taxon>Vermiconidia</taxon>
    </lineage>
</organism>
<dbReference type="Proteomes" id="UP001281147">
    <property type="component" value="Unassembled WGS sequence"/>
</dbReference>
<reference evidence="1" key="1">
    <citation type="submission" date="2023-07" db="EMBL/GenBank/DDBJ databases">
        <title>Black Yeasts Isolated from many extreme environments.</title>
        <authorList>
            <person name="Coleine C."/>
            <person name="Stajich J.E."/>
            <person name="Selbmann L."/>
        </authorList>
    </citation>
    <scope>NUCLEOTIDE SEQUENCE</scope>
    <source>
        <strain evidence="1">CCFEE 5714</strain>
    </source>
</reference>
<proteinExistence type="predicted"/>
<sequence length="2437" mass="269661">MAPGGNKRKRPDRQFSQEDGSGRPSPHRPENMSMAQQSQQRGGSRGGRGGRRQSRQGAQSPTRGVNTVPVVPRNGPSPTPAATMRETHTVDNSRPATPSQNTGAPSQPPADDRPKPPPAPYWYEVVTDERVGSWQDGGRQSIQDAAKEADEMIVSTILQELVRSALDRRLEAAEAGAVVQQMIADHQGHESIEVQTLFLNTLSLLDDADTRSSQLLTLVAATDIDPEVIRQELDIPLLQALSLVRSSFTQMRTRKTTNLLYRQANFNLLREETEGYAKLITEYFNTANEAVHNHDVSAENAFERIKALVGSFDLDVGRVLDITLDISANLLVRAYGFFVKFYRCSSWWPDSGVLDNVKWEDQGFSSFPKWALPESERPKLDAEEESIRKEEEKNDRIALKELRDASFWTRVQNAGMDAFFELGARKIVDFENVLPLLETEVQPEYDARQKEINADRRKRINENRRFMKETGNLPPPGNSDAAQLLGFKLRFYASDARDAQDVLPENLIYLAALLIKIGFISLRDLYPHLHPADNKMPEEKTRLEKEKLEKEAKERPGGGLNKLAMAGALTDDTAPAIRNLRAGKEGSGGSTPKPSQKDDEPREELPPPANQKIMLLKALLLIGALPEALYLLGRFPWLTEVDTSLPPYLHRLANKMLTKVADSLRPLSDREDTQAAKDELKDISVKADGSLNFKARDAKKVTRWLGLDQVDKNDGQMYRHYYPDWDDNIPICQNVEDVASLCNTFLGLLGVKVGQDAALFNNLLRIAKHSLTEDGSEPNRARWLDLIRRLLVPALSLSKHNSGLTEAVYELLKFYPTTVRYNVYAEWFTGRTSRLPDMRVAFEHNRAEVRDVLRRVTNESGKKQGRALSKVSLSSPGVVMLSMISQLESYSNMIPSLVECTRYFSLLAYDILTWCLINSLSGQGRNRMQADGMLTSPWLQALSQFAASLFYRYNVINPSPVLQYLASELRAGNSTDLEVFEQVLAEMAGIRSDMEFNDAQVLAMAGGTLLQAQIVQQLADTRYERKVEAKRLIKALASPGLIGQTLISVAQMRQMYPYHESSKFMPLKVLGNNLDKIGSVFAQYLEVLKTNLKPAEFEAAVPDVVSLIRDFGLEPGVAFTICRTAIAHRVAEADAAAKKLEADEKKRRLSQEQSLPNGDVEMQDGESKRLLNDEATEQGDIKDSTTAMDAEAVEETKSALTPQPSATVTADDAKPWHPVLEPIIDGLSDLPTRLAERVSIPFFVTFWTLSLQDVFVPADSYTHESTKLDAQSRQISADRSDMSRPAIQERERTNKAVKELIGNLSKELKGRIAIYQKTRPRLSRKEKDHWFSRSTDKEDIQARHLALLQECFLPRAMLSSLDAQYSFLMLKTLHDISAPGFGTVHLLSQLMKKQELAAIMFQCTAMEAQNFGRFLCETLKVLQAWHADQALYDKEAIGVGAKHKLLGFARKLDAKGEPVEFLEYEEYRRLLFNWHSYLTGALQMCFESEEYMHIRNGIIVLKAVVQVFPSLNFQGNNMVKHVTTISQEDMRQDLKLAAMSLLGPLRNREKDWVKVQAFRLGEAGKEAGRPTSRAPSARAETPQPSDATPKLNATAAEFKPTAAVAINGVDRKASIAGKEDGEIEDEKQAAAVESVDQVMKDAPDAKEVKDASEKKTESGSEMKNAAESRPAPPQMAEKDAKPASKPPTPAPVPAKPPPPAADTDRPGSARPDSTQAAASSRSAHALPTRPDSSRPPSHPPPSKPLPAPPSDRYSGGRHPRIIEERFGRLDRPSEIRPASRGHSPDGRGRARTPERDPYYASQAPRGPPRDDRGQLRGLLTDSRHSREEAWSTSHRDHPSQPPLHSRSSYDSRDRPSNAMGPPPSQTARPEGSSYNTHNPPSDPAQHGSRATPTPAQESQQSNSGHNENPARLALINKGDLARDGSTPSKDMRRERDAKDDRAPADARPNGNQTAPSEPPRETQPSMGPPNDIAPTGPRRGRHSRDLNAQGASESSYGRLNGPQDVPSGPRAPNGPSGRSTRNGAAPSGPPNSRSNEPPPPSPSGSRPTSEFPTAPRGPNSRQAPDRQASGSQSERQPSSNSVPTTPAAEEGPQVHPSRMNHIAMQPPPIQTNLPASGPRNEPTSAPPIGPRGSNRPPVGTPTGPSPGIGGAPSGPASAAERQRRGDRQRADINATLQIAGSPNFSNGQGVSFRGAAQQNRQASQPMASAAIAPPVQAIASPLDPPSRRNEPMQSSRQDGPSRPDSRQDLMQPRADRNGETGSRENSRPRRREDERTDRQRSSRNPSKERRPDDEPPQRPPPPGMEDRRDKRGGQREERRPRDGREGPPQRESRGPERLPRHDDFPPRRAAPPEMPGSFAGPPPDWERSNDRRGAPDDSRRGGRGSGRAEDFRGPRREEERRESGRQARDDGPPPIGGRKRRHEDAPFDESKRRRSGR</sequence>
<keyword evidence="2" id="KW-1185">Reference proteome</keyword>
<protein>
    <submittedName>
        <fullName evidence="1">THO2 plays a role in transcriptional elongation</fullName>
    </submittedName>
</protein>
<evidence type="ECO:0000313" key="2">
    <source>
        <dbReference type="Proteomes" id="UP001281147"/>
    </source>
</evidence>
<accession>A0ACC3NFH7</accession>